<accession>A0A7G9Z2Z7</accession>
<evidence type="ECO:0000256" key="2">
    <source>
        <dbReference type="ARBA" id="ARBA00013260"/>
    </source>
</evidence>
<evidence type="ECO:0000313" key="7">
    <source>
        <dbReference type="EMBL" id="QNO54631.1"/>
    </source>
</evidence>
<dbReference type="PANTHER" id="PTHR12649">
    <property type="entry name" value="PEPTIDYL-TRNA HYDROLASE 2"/>
    <property type="match status" value="1"/>
</dbReference>
<comment type="catalytic activity">
    <reaction evidence="5">
        <text>an N-acyl-L-alpha-aminoacyl-tRNA + H2O = an N-acyl-L-amino acid + a tRNA + H(+)</text>
        <dbReference type="Rhea" id="RHEA:54448"/>
        <dbReference type="Rhea" id="RHEA-COMP:10123"/>
        <dbReference type="Rhea" id="RHEA-COMP:13883"/>
        <dbReference type="ChEBI" id="CHEBI:15377"/>
        <dbReference type="ChEBI" id="CHEBI:15378"/>
        <dbReference type="ChEBI" id="CHEBI:59874"/>
        <dbReference type="ChEBI" id="CHEBI:78442"/>
        <dbReference type="ChEBI" id="CHEBI:138191"/>
        <dbReference type="EC" id="3.1.1.29"/>
    </reaction>
</comment>
<dbReference type="InterPro" id="IPR023476">
    <property type="entry name" value="Pep_tRNA_hydro_II_dom_sf"/>
</dbReference>
<dbReference type="GO" id="GO:0004045">
    <property type="term" value="F:peptidyl-tRNA hydrolase activity"/>
    <property type="evidence" value="ECO:0007669"/>
    <property type="project" value="UniProtKB-EC"/>
</dbReference>
<sequence>MRKIFSRTEKEYKQCLVIRADVKLSKGKTAVQAAHASIISYDRAAVHDRKKWKEQGQKKVVLKVNNLDEMYNLKYEVEKLSLPCAIVEDAGLTEIPPGTVTALGIGPASADEIDKVTKHLDLL</sequence>
<evidence type="ECO:0000256" key="6">
    <source>
        <dbReference type="ARBA" id="ARBA00050038"/>
    </source>
</evidence>
<keyword evidence="3 7" id="KW-0378">Hydrolase</keyword>
<comment type="function">
    <text evidence="1">The natural substrate for this enzyme may be peptidyl-tRNAs which drop off the ribosome during protein synthesis.</text>
</comment>
<dbReference type="NCBIfam" id="NF003314">
    <property type="entry name" value="PRK04322.1"/>
    <property type="match status" value="1"/>
</dbReference>
<name>A0A7G9Z2Z7_9EURY</name>
<evidence type="ECO:0000256" key="3">
    <source>
        <dbReference type="ARBA" id="ARBA00022801"/>
    </source>
</evidence>
<dbReference type="FunFam" id="3.40.1490.10:FF:000001">
    <property type="entry name" value="Peptidyl-tRNA hydrolase 2"/>
    <property type="match status" value="1"/>
</dbReference>
<dbReference type="Pfam" id="PF01981">
    <property type="entry name" value="PTH2"/>
    <property type="match status" value="1"/>
</dbReference>
<comment type="similarity">
    <text evidence="4">Belongs to the PTH2 family.</text>
</comment>
<dbReference type="CDD" id="cd02430">
    <property type="entry name" value="PTH2"/>
    <property type="match status" value="1"/>
</dbReference>
<evidence type="ECO:0000256" key="1">
    <source>
        <dbReference type="ARBA" id="ARBA00003043"/>
    </source>
</evidence>
<gene>
    <name evidence="7" type="primary">pth</name>
    <name evidence="7" type="ORF">GNACHGJL_00013</name>
</gene>
<proteinExistence type="inferred from homology"/>
<evidence type="ECO:0000256" key="4">
    <source>
        <dbReference type="ARBA" id="ARBA00038050"/>
    </source>
</evidence>
<dbReference type="Gene3D" id="3.40.1490.10">
    <property type="entry name" value="Bit1"/>
    <property type="match status" value="1"/>
</dbReference>
<dbReference type="AlphaFoldDB" id="A0A7G9Z2Z7"/>
<reference evidence="7" key="1">
    <citation type="submission" date="2020-06" db="EMBL/GenBank/DDBJ databases">
        <title>Unique genomic features of the anaerobic methanotrophic archaea.</title>
        <authorList>
            <person name="Chadwick G.L."/>
            <person name="Skennerton C.T."/>
            <person name="Laso-Perez R."/>
            <person name="Leu A.O."/>
            <person name="Speth D.R."/>
            <person name="Yu H."/>
            <person name="Morgan-Lang C."/>
            <person name="Hatzenpichler R."/>
            <person name="Goudeau D."/>
            <person name="Malmstrom R."/>
            <person name="Brazelton W.J."/>
            <person name="Woyke T."/>
            <person name="Hallam S.J."/>
            <person name="Tyson G.W."/>
            <person name="Wegener G."/>
            <person name="Boetius A."/>
            <person name="Orphan V."/>
        </authorList>
    </citation>
    <scope>NUCLEOTIDE SEQUENCE</scope>
</reference>
<dbReference type="EMBL" id="MT631588">
    <property type="protein sequence ID" value="QNO54631.1"/>
    <property type="molecule type" value="Genomic_DNA"/>
</dbReference>
<dbReference type="InterPro" id="IPR002833">
    <property type="entry name" value="PTH2"/>
</dbReference>
<dbReference type="NCBIfam" id="TIGR00283">
    <property type="entry name" value="arch_pth2"/>
    <property type="match status" value="1"/>
</dbReference>
<dbReference type="SUPFAM" id="SSF102462">
    <property type="entry name" value="Peptidyl-tRNA hydrolase II"/>
    <property type="match status" value="1"/>
</dbReference>
<dbReference type="EC" id="3.1.1.29" evidence="2"/>
<dbReference type="PANTHER" id="PTHR12649:SF11">
    <property type="entry name" value="PEPTIDYL-TRNA HYDROLASE 2, MITOCHONDRIAL"/>
    <property type="match status" value="1"/>
</dbReference>
<evidence type="ECO:0000256" key="5">
    <source>
        <dbReference type="ARBA" id="ARBA00048707"/>
    </source>
</evidence>
<protein>
    <recommendedName>
        <fullName evidence="6">Peptidyl-tRNA hydrolase</fullName>
        <ecNumber evidence="2">3.1.1.29</ecNumber>
    </recommendedName>
</protein>
<dbReference type="GO" id="GO:0005829">
    <property type="term" value="C:cytosol"/>
    <property type="evidence" value="ECO:0007669"/>
    <property type="project" value="TreeGrafter"/>
</dbReference>
<organism evidence="7">
    <name type="scientific">Candidatus Methanophaga sp. ANME-1 ERB7</name>
    <dbReference type="NCBI Taxonomy" id="2759913"/>
    <lineage>
        <taxon>Archaea</taxon>
        <taxon>Methanobacteriati</taxon>
        <taxon>Methanobacteriota</taxon>
        <taxon>Stenosarchaea group</taxon>
        <taxon>Methanomicrobia</taxon>
        <taxon>Candidatus Methanophagales</taxon>
        <taxon>Candidatus Methanophagaceae</taxon>
        <taxon>Candidatus Methanophaga</taxon>
    </lineage>
</organism>